<reference evidence="2" key="1">
    <citation type="submission" date="2013-06" db="EMBL/GenBank/DDBJ databases">
        <authorList>
            <person name="Zhao Q."/>
        </authorList>
    </citation>
    <scope>NUCLEOTIDE SEQUENCE</scope>
    <source>
        <strain evidence="2">cv. W1943</strain>
    </source>
</reference>
<dbReference type="AlphaFoldDB" id="A0A0E0QZH7"/>
<dbReference type="Gramene" id="ORUFI10G11520.1">
    <property type="protein sequence ID" value="ORUFI10G11520.1"/>
    <property type="gene ID" value="ORUFI10G11520"/>
</dbReference>
<proteinExistence type="predicted"/>
<dbReference type="HOGENOM" id="CLU_2926743_0_0_1"/>
<dbReference type="Proteomes" id="UP000008022">
    <property type="component" value="Unassembled WGS sequence"/>
</dbReference>
<sequence length="61" mass="6946">MTVMLSTTENVEQGFGIIKLDITASLLSKTRIFFKKEMQYSRGVSQTISTNCQPDEFTQHD</sequence>
<name>A0A0E0QZH7_ORYRU</name>
<dbReference type="EnsemblPlants" id="ORUFI10G11520.1">
    <property type="protein sequence ID" value="ORUFI10G11520.1"/>
    <property type="gene ID" value="ORUFI10G11520"/>
</dbReference>
<reference evidence="1" key="2">
    <citation type="submission" date="2015-06" db="UniProtKB">
        <authorList>
            <consortium name="EnsemblPlants"/>
        </authorList>
    </citation>
    <scope>IDENTIFICATION</scope>
</reference>
<protein>
    <submittedName>
        <fullName evidence="1">Uncharacterized protein</fullName>
    </submittedName>
</protein>
<evidence type="ECO:0000313" key="1">
    <source>
        <dbReference type="EnsemblPlants" id="ORUFI10G11520.1"/>
    </source>
</evidence>
<organism evidence="1 2">
    <name type="scientific">Oryza rufipogon</name>
    <name type="common">Brownbeard rice</name>
    <name type="synonym">Asian wild rice</name>
    <dbReference type="NCBI Taxonomy" id="4529"/>
    <lineage>
        <taxon>Eukaryota</taxon>
        <taxon>Viridiplantae</taxon>
        <taxon>Streptophyta</taxon>
        <taxon>Embryophyta</taxon>
        <taxon>Tracheophyta</taxon>
        <taxon>Spermatophyta</taxon>
        <taxon>Magnoliopsida</taxon>
        <taxon>Liliopsida</taxon>
        <taxon>Poales</taxon>
        <taxon>Poaceae</taxon>
        <taxon>BOP clade</taxon>
        <taxon>Oryzoideae</taxon>
        <taxon>Oryzeae</taxon>
        <taxon>Oryzinae</taxon>
        <taxon>Oryza</taxon>
    </lineage>
</organism>
<evidence type="ECO:0000313" key="2">
    <source>
        <dbReference type="Proteomes" id="UP000008022"/>
    </source>
</evidence>
<keyword evidence="2" id="KW-1185">Reference proteome</keyword>
<accession>A0A0E0QZH7</accession>